<dbReference type="InterPro" id="IPR051333">
    <property type="entry name" value="CLIP_Serine_Protease"/>
</dbReference>
<dbReference type="AlphaFoldDB" id="A0A8C5Z229"/>
<dbReference type="InterPro" id="IPR001254">
    <property type="entry name" value="Trypsin_dom"/>
</dbReference>
<reference evidence="2" key="1">
    <citation type="submission" date="2025-08" db="UniProtKB">
        <authorList>
            <consortium name="Ensembl"/>
        </authorList>
    </citation>
    <scope>IDENTIFICATION</scope>
</reference>
<dbReference type="Ensembl" id="ENSMMMT00000009485.1">
    <property type="protein sequence ID" value="ENSMMMP00000008313.1"/>
    <property type="gene ID" value="ENSMMMG00000007440.1"/>
</dbReference>
<dbReference type="GO" id="GO:0006508">
    <property type="term" value="P:proteolysis"/>
    <property type="evidence" value="ECO:0007669"/>
    <property type="project" value="InterPro"/>
</dbReference>
<dbReference type="PANTHER" id="PTHR24260:SF136">
    <property type="entry name" value="GH08193P-RELATED"/>
    <property type="match status" value="1"/>
</dbReference>
<evidence type="ECO:0000259" key="1">
    <source>
        <dbReference type="PROSITE" id="PS50240"/>
    </source>
</evidence>
<dbReference type="PROSITE" id="PS50240">
    <property type="entry name" value="TRYPSIN_DOM"/>
    <property type="match status" value="1"/>
</dbReference>
<organism evidence="2 3">
    <name type="scientific">Marmota marmota marmota</name>
    <name type="common">Alpine marmot</name>
    <dbReference type="NCBI Taxonomy" id="9994"/>
    <lineage>
        <taxon>Eukaryota</taxon>
        <taxon>Metazoa</taxon>
        <taxon>Chordata</taxon>
        <taxon>Craniata</taxon>
        <taxon>Vertebrata</taxon>
        <taxon>Euteleostomi</taxon>
        <taxon>Mammalia</taxon>
        <taxon>Eutheria</taxon>
        <taxon>Euarchontoglires</taxon>
        <taxon>Glires</taxon>
        <taxon>Rodentia</taxon>
        <taxon>Sciuromorpha</taxon>
        <taxon>Sciuridae</taxon>
        <taxon>Xerinae</taxon>
        <taxon>Marmotini</taxon>
        <taxon>Marmota</taxon>
    </lineage>
</organism>
<dbReference type="Proteomes" id="UP000694407">
    <property type="component" value="Unplaced"/>
</dbReference>
<protein>
    <recommendedName>
        <fullName evidence="1">Peptidase S1 domain-containing protein</fullName>
    </recommendedName>
</protein>
<reference evidence="2" key="2">
    <citation type="submission" date="2025-09" db="UniProtKB">
        <authorList>
            <consortium name="Ensembl"/>
        </authorList>
    </citation>
    <scope>IDENTIFICATION</scope>
</reference>
<evidence type="ECO:0000313" key="2">
    <source>
        <dbReference type="Ensembl" id="ENSMMMP00000008313.1"/>
    </source>
</evidence>
<accession>A0A8C5Z229</accession>
<dbReference type="Gene3D" id="2.40.10.10">
    <property type="entry name" value="Trypsin-like serine proteases"/>
    <property type="match status" value="1"/>
</dbReference>
<proteinExistence type="predicted"/>
<evidence type="ECO:0000313" key="3">
    <source>
        <dbReference type="Proteomes" id="UP000694407"/>
    </source>
</evidence>
<dbReference type="PANTHER" id="PTHR24260">
    <property type="match status" value="1"/>
</dbReference>
<sequence>GYKLFFKYFILYVPNPQKQWLSSLTPEVVPLSSSSNIPWLVSMAENCQGIILSQWWILSTVSYLNKLKPFHIDISGVINRESILLGHKICMHPGFNQKDGTESVKGDIGVVFLKYHIMRKEIPLSHTYTIFWRNCYNCLHRHCRVYQYEKHNNFGTSIRKFSVKLLDLSFCHHQHINMAKSNNLCIWSQPQRDCLLQQGSPVLCLFGIHWELVGLVRESSITCYDPILVIKTAPYLTWMRLFIKASQKPMDPVLSLLCSFFSKAEHDLQDNWRHQE</sequence>
<name>A0A8C5Z229_MARMA</name>
<dbReference type="InterPro" id="IPR009003">
    <property type="entry name" value="Peptidase_S1_PA"/>
</dbReference>
<dbReference type="InterPro" id="IPR043504">
    <property type="entry name" value="Peptidase_S1_PA_chymotrypsin"/>
</dbReference>
<dbReference type="GO" id="GO:0004252">
    <property type="term" value="F:serine-type endopeptidase activity"/>
    <property type="evidence" value="ECO:0007669"/>
    <property type="project" value="InterPro"/>
</dbReference>
<dbReference type="GeneTree" id="ENSGT00920000150764"/>
<dbReference type="SUPFAM" id="SSF50494">
    <property type="entry name" value="Trypsin-like serine proteases"/>
    <property type="match status" value="1"/>
</dbReference>
<feature type="domain" description="Peptidase S1" evidence="1">
    <location>
        <begin position="28"/>
        <end position="244"/>
    </location>
</feature>
<keyword evidence="3" id="KW-1185">Reference proteome</keyword>
<dbReference type="Pfam" id="PF00089">
    <property type="entry name" value="Trypsin"/>
    <property type="match status" value="1"/>
</dbReference>